<accession>A0A8J6XF04</accession>
<dbReference type="AlphaFoldDB" id="A0A8J6XF04"/>
<organism evidence="3 4">
    <name type="scientific">Iningainema tapete BLCC-T55</name>
    <dbReference type="NCBI Taxonomy" id="2748662"/>
    <lineage>
        <taxon>Bacteria</taxon>
        <taxon>Bacillati</taxon>
        <taxon>Cyanobacteriota</taxon>
        <taxon>Cyanophyceae</taxon>
        <taxon>Nostocales</taxon>
        <taxon>Scytonemataceae</taxon>
        <taxon>Iningainema tapete</taxon>
    </lineage>
</organism>
<feature type="region of interest" description="Disordered" evidence="1">
    <location>
        <begin position="141"/>
        <end position="300"/>
    </location>
</feature>
<keyword evidence="4" id="KW-1185">Reference proteome</keyword>
<evidence type="ECO:0000313" key="4">
    <source>
        <dbReference type="Proteomes" id="UP000629098"/>
    </source>
</evidence>
<protein>
    <recommendedName>
        <fullName evidence="5">Ycf66 family protein</fullName>
    </recommendedName>
</protein>
<feature type="transmembrane region" description="Helical" evidence="2">
    <location>
        <begin position="20"/>
        <end position="39"/>
    </location>
</feature>
<keyword evidence="2" id="KW-0472">Membrane</keyword>
<dbReference type="InterPro" id="IPR010004">
    <property type="entry name" value="Uncharacterised_Ycf66"/>
</dbReference>
<feature type="compositionally biased region" description="Polar residues" evidence="1">
    <location>
        <begin position="216"/>
        <end position="228"/>
    </location>
</feature>
<keyword evidence="2" id="KW-1133">Transmembrane helix</keyword>
<dbReference type="RefSeq" id="WP_190825743.1">
    <property type="nucleotide sequence ID" value="NZ_CAWPPI010000025.1"/>
</dbReference>
<feature type="compositionally biased region" description="Basic and acidic residues" evidence="1">
    <location>
        <begin position="244"/>
        <end position="253"/>
    </location>
</feature>
<gene>
    <name evidence="3" type="ORF">ICL16_04805</name>
</gene>
<name>A0A8J6XF04_9CYAN</name>
<feature type="transmembrane region" description="Helical" evidence="2">
    <location>
        <begin position="75"/>
        <end position="92"/>
    </location>
</feature>
<feature type="compositionally biased region" description="Basic and acidic residues" evidence="1">
    <location>
        <begin position="156"/>
        <end position="190"/>
    </location>
</feature>
<evidence type="ECO:0008006" key="5">
    <source>
        <dbReference type="Google" id="ProtNLM"/>
    </source>
</evidence>
<feature type="transmembrane region" description="Helical" evidence="2">
    <location>
        <begin position="51"/>
        <end position="69"/>
    </location>
</feature>
<dbReference type="Pfam" id="PF07444">
    <property type="entry name" value="Ycf66_N"/>
    <property type="match status" value="1"/>
</dbReference>
<comment type="caution">
    <text evidence="3">The sequence shown here is derived from an EMBL/GenBank/DDBJ whole genome shotgun (WGS) entry which is preliminary data.</text>
</comment>
<sequence length="300" mass="34407">MVTFGLNSASFLAQVNFGTNPASLLGIFLAVAGPALYFIRFIRPGLERDQDIFFAAIGLVCGFILIFQGWRLDPILQFGQLLLIGTTVFFAFESVRLRGIATEQAKRNTKIVDDDRRVSDRYSYDRDSRYAEVDAELDPLPYEYDEERPVRGRIRGSAESRPNRDDYYEDETPRRSERRSNSERIAPTDKPRRRSTSGGRTTNRNVERLEEEDWGSGSSRTINDWDSSQGDERRSSRRGTNNSPRDREDDVAPRPRKRRPPTDSVSRASDPDDAMPTEYVDYKPLDRLDEDPPERGSSEY</sequence>
<dbReference type="Proteomes" id="UP000629098">
    <property type="component" value="Unassembled WGS sequence"/>
</dbReference>
<evidence type="ECO:0000256" key="1">
    <source>
        <dbReference type="SAM" id="MobiDB-lite"/>
    </source>
</evidence>
<keyword evidence="2" id="KW-0812">Transmembrane</keyword>
<evidence type="ECO:0000313" key="3">
    <source>
        <dbReference type="EMBL" id="MBD2771447.1"/>
    </source>
</evidence>
<proteinExistence type="predicted"/>
<reference evidence="3" key="1">
    <citation type="submission" date="2020-09" db="EMBL/GenBank/DDBJ databases">
        <title>Iningainema tapete sp. nov. (Scytonemataceae, Cyanobacteria) from greenhouses in central Florida (USA) produces two types of nodularin with biosynthetic potential for microcystin-LR and anabaenopeptins.</title>
        <authorList>
            <person name="Berthold D.E."/>
            <person name="Lefler F.W."/>
            <person name="Huang I.-S."/>
            <person name="Abdulla H."/>
            <person name="Zimba P.V."/>
            <person name="Laughinghouse H.D. IV."/>
        </authorList>
    </citation>
    <scope>NUCLEOTIDE SEQUENCE</scope>
    <source>
        <strain evidence="3">BLCCT55</strain>
    </source>
</reference>
<evidence type="ECO:0000256" key="2">
    <source>
        <dbReference type="SAM" id="Phobius"/>
    </source>
</evidence>
<dbReference type="EMBL" id="JACXAE010000025">
    <property type="protein sequence ID" value="MBD2771447.1"/>
    <property type="molecule type" value="Genomic_DNA"/>
</dbReference>